<dbReference type="GO" id="GO:0019760">
    <property type="term" value="P:glucosinolate metabolic process"/>
    <property type="evidence" value="ECO:0007669"/>
    <property type="project" value="UniProtKB-ARBA"/>
</dbReference>
<dbReference type="InterPro" id="IPR011043">
    <property type="entry name" value="Gal_Oxase/kelch_b-propeller"/>
</dbReference>
<evidence type="ECO:0000313" key="6">
    <source>
        <dbReference type="EMBL" id="OAL39725.1"/>
    </source>
</evidence>
<feature type="compositionally biased region" description="Polar residues" evidence="3">
    <location>
        <begin position="557"/>
        <end position="587"/>
    </location>
</feature>
<organism evidence="6 7">
    <name type="scientific">Fonsecaea nubica</name>
    <dbReference type="NCBI Taxonomy" id="856822"/>
    <lineage>
        <taxon>Eukaryota</taxon>
        <taxon>Fungi</taxon>
        <taxon>Dikarya</taxon>
        <taxon>Ascomycota</taxon>
        <taxon>Pezizomycotina</taxon>
        <taxon>Eurotiomycetes</taxon>
        <taxon>Chaetothyriomycetidae</taxon>
        <taxon>Chaetothyriales</taxon>
        <taxon>Herpotrichiellaceae</taxon>
        <taxon>Fonsecaea</taxon>
    </lineage>
</organism>
<dbReference type="PANTHER" id="PTHR47435">
    <property type="entry name" value="KELCH REPEAT PROTEIN (AFU_ORTHOLOGUE AFUA_5G12780)"/>
    <property type="match status" value="1"/>
</dbReference>
<dbReference type="AlphaFoldDB" id="A0A178DF75"/>
<dbReference type="PANTHER" id="PTHR47435:SF4">
    <property type="entry name" value="KELCH REPEAT PROTEIN (AFU_ORTHOLOGUE AFUA_5G12780)"/>
    <property type="match status" value="1"/>
</dbReference>
<name>A0A178DF75_9EURO</name>
<dbReference type="Gene3D" id="2.120.10.80">
    <property type="entry name" value="Kelch-type beta propeller"/>
    <property type="match status" value="1"/>
</dbReference>
<keyword evidence="1" id="KW-0677">Repeat</keyword>
<protein>
    <recommendedName>
        <fullName evidence="8">Kelch repeat-containing protein</fullName>
    </recommendedName>
</protein>
<dbReference type="RefSeq" id="XP_022504737.1">
    <property type="nucleotide sequence ID" value="XM_022639429.1"/>
</dbReference>
<evidence type="ECO:0008006" key="8">
    <source>
        <dbReference type="Google" id="ProtNLM"/>
    </source>
</evidence>
<feature type="chain" id="PRO_5008084263" description="Kelch repeat-containing protein" evidence="5">
    <location>
        <begin position="22"/>
        <end position="707"/>
    </location>
</feature>
<feature type="region of interest" description="Disordered" evidence="3">
    <location>
        <begin position="453"/>
        <end position="484"/>
    </location>
</feature>
<keyword evidence="2" id="KW-0408">Iron</keyword>
<dbReference type="InterPro" id="IPR015915">
    <property type="entry name" value="Kelch-typ_b-propeller"/>
</dbReference>
<accession>A0A178DF75</accession>
<evidence type="ECO:0000256" key="5">
    <source>
        <dbReference type="SAM" id="SignalP"/>
    </source>
</evidence>
<comment type="caution">
    <text evidence="6">The sequence shown here is derived from an EMBL/GenBank/DDBJ whole genome shotgun (WGS) entry which is preliminary data.</text>
</comment>
<keyword evidence="4" id="KW-0472">Membrane</keyword>
<feature type="compositionally biased region" description="Polar residues" evidence="3">
    <location>
        <begin position="605"/>
        <end position="633"/>
    </location>
</feature>
<proteinExistence type="predicted"/>
<feature type="compositionally biased region" description="Pro residues" evidence="3">
    <location>
        <begin position="588"/>
        <end position="602"/>
    </location>
</feature>
<gene>
    <name evidence="6" type="ORF">AYO20_01122</name>
</gene>
<dbReference type="Proteomes" id="UP000185904">
    <property type="component" value="Unassembled WGS sequence"/>
</dbReference>
<evidence type="ECO:0000256" key="3">
    <source>
        <dbReference type="SAM" id="MobiDB-lite"/>
    </source>
</evidence>
<feature type="compositionally biased region" description="Low complexity" evidence="3">
    <location>
        <begin position="520"/>
        <end position="541"/>
    </location>
</feature>
<sequence>MATLASSLLLLLALLTVQTVAQAPVDPLRNFCRRYGHQTAVIDRKLYIDGGWLYANPISQNPIATMNEGLLFCDLDQTYQDMPPEYANLTKNSSVPDVAGGTLWQDEVNKVFWLYGGEFSAAPSAFQLWGYDVVLNQWNLSSPHVGSTASIQRVSWGAGVASSEIGMGFYYGGYLNNLTTPLWTGPPLATSNLIIYDMDQNSLTNNTGYDNIGRAEGIMVYIPASMSGLLVYFGGVTFPYGNETEVPAPMNTIMIYDISDGKGSFMFLLSTAKWYTQTATGTVPEMRRKFCGGATWADDQSSYNIYLYGGFGFGENTTGFDDVYILTMPTFEWIKWYPDSPGPGSPHGMLTCNVIDRGQMIVMGGNFTNTTACDVPAIQGQHNLNLGQYDSTNAKWYPYLPNLTDYFVPPAILQVAGGTPEGGAIKKAPVSGWDDDRLSVYFSEKAVVAARTPTRALPAATTTPPAPKPPPSHPPGNKTDTGAIVGGAVGGTAGLVLVIALAWCCLRRRKNRKSNAQSDNNPNNTAASTAATTPIPGAAQPFSPTSPQQHGYVMNEKYSTTAVGSPGSTTSRVGSPSDQLHSSSQYSTPPPLPPPAPVPPQQLPSNSPATQNFRTTTTPLQLRSPHPSSITPWSSRASRTSNTNLTTTNTSNNTKAQGMTPIPFYPPPPPPPPDPTRTQSHEMPTVRSPEIVQVHQPKPLRPEEGLE</sequence>
<dbReference type="SUPFAM" id="SSF50965">
    <property type="entry name" value="Galactose oxidase, central domain"/>
    <property type="match status" value="1"/>
</dbReference>
<evidence type="ECO:0000256" key="1">
    <source>
        <dbReference type="ARBA" id="ARBA00022737"/>
    </source>
</evidence>
<evidence type="ECO:0000256" key="2">
    <source>
        <dbReference type="ARBA" id="ARBA00023004"/>
    </source>
</evidence>
<feature type="transmembrane region" description="Helical" evidence="4">
    <location>
        <begin position="483"/>
        <end position="506"/>
    </location>
</feature>
<keyword evidence="4" id="KW-0812">Transmembrane</keyword>
<dbReference type="OrthoDB" id="10251809at2759"/>
<evidence type="ECO:0000256" key="4">
    <source>
        <dbReference type="SAM" id="Phobius"/>
    </source>
</evidence>
<dbReference type="PRINTS" id="PR01217">
    <property type="entry name" value="PRICHEXTENSN"/>
</dbReference>
<feature type="compositionally biased region" description="Pro residues" evidence="3">
    <location>
        <begin position="663"/>
        <end position="675"/>
    </location>
</feature>
<feature type="compositionally biased region" description="Low complexity" evidence="3">
    <location>
        <begin position="453"/>
        <end position="463"/>
    </location>
</feature>
<keyword evidence="4" id="KW-1133">Transmembrane helix</keyword>
<dbReference type="EMBL" id="LVCJ01000004">
    <property type="protein sequence ID" value="OAL39725.1"/>
    <property type="molecule type" value="Genomic_DNA"/>
</dbReference>
<reference evidence="6 7" key="1">
    <citation type="submission" date="2016-03" db="EMBL/GenBank/DDBJ databases">
        <title>The draft genome sequence of Fonsecaea nubica causative agent of cutaneous subcutaneous infection in human host.</title>
        <authorList>
            <person name="Costa F."/>
            <person name="Sybren D.H."/>
            <person name="Raittz R.T."/>
            <person name="Weiss V.A."/>
            <person name="Leao A.C."/>
            <person name="Gomes R."/>
            <person name="De Souza E.M."/>
            <person name="Pedrosa F.O."/>
            <person name="Steffens M.B."/>
            <person name="Bombassaro A."/>
            <person name="Tadra-Sfeir M.Z."/>
            <person name="Moreno L.F."/>
            <person name="Najafzadeh M.J."/>
            <person name="Felipe M.S."/>
            <person name="Teixeira M."/>
            <person name="Sun J."/>
            <person name="Xi L."/>
            <person name="Castro M.A."/>
            <person name="Vicente V.A."/>
        </authorList>
    </citation>
    <scope>NUCLEOTIDE SEQUENCE [LARGE SCALE GENOMIC DNA]</scope>
    <source>
        <strain evidence="6 7">CBS 269.64</strain>
    </source>
</reference>
<dbReference type="GeneID" id="34584547"/>
<keyword evidence="7" id="KW-1185">Reference proteome</keyword>
<feature type="signal peptide" evidence="5">
    <location>
        <begin position="1"/>
        <end position="21"/>
    </location>
</feature>
<evidence type="ECO:0000313" key="7">
    <source>
        <dbReference type="Proteomes" id="UP000185904"/>
    </source>
</evidence>
<feature type="compositionally biased region" description="Low complexity" evidence="3">
    <location>
        <begin position="634"/>
        <end position="654"/>
    </location>
</feature>
<feature type="compositionally biased region" description="Pro residues" evidence="3">
    <location>
        <begin position="464"/>
        <end position="474"/>
    </location>
</feature>
<keyword evidence="5" id="KW-0732">Signal</keyword>
<feature type="region of interest" description="Disordered" evidence="3">
    <location>
        <begin position="511"/>
        <end position="707"/>
    </location>
</feature>